<dbReference type="Gene3D" id="3.40.50.10490">
    <property type="entry name" value="Glucose-6-phosphate isomerase like protein, domain 1"/>
    <property type="match status" value="1"/>
</dbReference>
<dbReference type="GO" id="GO:0003700">
    <property type="term" value="F:DNA-binding transcription factor activity"/>
    <property type="evidence" value="ECO:0007669"/>
    <property type="project" value="InterPro"/>
</dbReference>
<dbReference type="InterPro" id="IPR046348">
    <property type="entry name" value="SIS_dom_sf"/>
</dbReference>
<dbReference type="AlphaFoldDB" id="A0A5R9BV23"/>
<evidence type="ECO:0000313" key="3">
    <source>
        <dbReference type="Proteomes" id="UP000307201"/>
    </source>
</evidence>
<evidence type="ECO:0000259" key="1">
    <source>
        <dbReference type="PROSITE" id="PS51464"/>
    </source>
</evidence>
<dbReference type="InterPro" id="IPR035472">
    <property type="entry name" value="RpiR-like_SIS"/>
</dbReference>
<dbReference type="EMBL" id="VBTE01000108">
    <property type="protein sequence ID" value="TLQ03772.1"/>
    <property type="molecule type" value="Genomic_DNA"/>
</dbReference>
<proteinExistence type="predicted"/>
<feature type="domain" description="SIS" evidence="1">
    <location>
        <begin position="1"/>
        <end position="137"/>
    </location>
</feature>
<dbReference type="GO" id="GO:0003677">
    <property type="term" value="F:DNA binding"/>
    <property type="evidence" value="ECO:0007669"/>
    <property type="project" value="InterPro"/>
</dbReference>
<dbReference type="RefSeq" id="WP_138473266.1">
    <property type="nucleotide sequence ID" value="NZ_VBTE01000108.1"/>
</dbReference>
<gene>
    <name evidence="2" type="ORF">FEZ48_13945</name>
</gene>
<dbReference type="InterPro" id="IPR001347">
    <property type="entry name" value="SIS_dom"/>
</dbReference>
<dbReference type="Proteomes" id="UP000307201">
    <property type="component" value="Unassembled WGS sequence"/>
</dbReference>
<dbReference type="PANTHER" id="PTHR30514:SF1">
    <property type="entry name" value="HTH-TYPE TRANSCRIPTIONAL REGULATOR HEXR-RELATED"/>
    <property type="match status" value="1"/>
</dbReference>
<dbReference type="PROSITE" id="PS51464">
    <property type="entry name" value="SIS"/>
    <property type="match status" value="1"/>
</dbReference>
<protein>
    <submittedName>
        <fullName evidence="2">SIS domain-containing protein</fullName>
    </submittedName>
</protein>
<name>A0A5R9BV23_9LACT</name>
<accession>A0A5R9BV23</accession>
<evidence type="ECO:0000313" key="2">
    <source>
        <dbReference type="EMBL" id="TLQ03772.1"/>
    </source>
</evidence>
<dbReference type="CDD" id="cd05013">
    <property type="entry name" value="SIS_RpiR"/>
    <property type="match status" value="1"/>
</dbReference>
<dbReference type="GO" id="GO:1901135">
    <property type="term" value="P:carbohydrate derivative metabolic process"/>
    <property type="evidence" value="ECO:0007669"/>
    <property type="project" value="InterPro"/>
</dbReference>
<reference evidence="2 3" key="1">
    <citation type="submission" date="2019-05" db="EMBL/GenBank/DDBJ databases">
        <title>The metagenome of a microbial culture collection derived from dairy environment covers the genomic content of the human microbiome.</title>
        <authorList>
            <person name="Roder T."/>
            <person name="Wuthrich D."/>
            <person name="Sattari Z."/>
            <person name="Von Ah U."/>
            <person name="Bar C."/>
            <person name="Ronchi F."/>
            <person name="Macpherson A.J."/>
            <person name="Ganal-Vonarburg S.C."/>
            <person name="Bruggmann R."/>
            <person name="Vergeres G."/>
        </authorList>
    </citation>
    <scope>NUCLEOTIDE SEQUENCE [LARGE SCALE GENOMIC DNA]</scope>
    <source>
        <strain evidence="2 3">FAM 24235</strain>
    </source>
</reference>
<dbReference type="PANTHER" id="PTHR30514">
    <property type="entry name" value="GLUCOKINASE"/>
    <property type="match status" value="1"/>
</dbReference>
<dbReference type="GO" id="GO:0097367">
    <property type="term" value="F:carbohydrate derivative binding"/>
    <property type="evidence" value="ECO:0007669"/>
    <property type="project" value="InterPro"/>
</dbReference>
<dbReference type="SUPFAM" id="SSF53697">
    <property type="entry name" value="SIS domain"/>
    <property type="match status" value="1"/>
</dbReference>
<dbReference type="OrthoDB" id="3684496at2"/>
<dbReference type="Pfam" id="PF01380">
    <property type="entry name" value="SIS"/>
    <property type="match status" value="1"/>
</dbReference>
<organism evidence="2 3">
    <name type="scientific">Marinilactibacillus psychrotolerans</name>
    <dbReference type="NCBI Taxonomy" id="191770"/>
    <lineage>
        <taxon>Bacteria</taxon>
        <taxon>Bacillati</taxon>
        <taxon>Bacillota</taxon>
        <taxon>Bacilli</taxon>
        <taxon>Lactobacillales</taxon>
        <taxon>Carnobacteriaceae</taxon>
        <taxon>Marinilactibacillus</taxon>
    </lineage>
</organism>
<sequence>MVEADCIYVFAAGNSGTVADDLANRLVRIGKKAVFHADSHVQAINASVMTKNDLAFAISVSGNTEDILLNLQLVKESGASIVALTNYMKSGITKLTDDVLICSSREFSSLYGSNSSKITQLYALDVLFHEIVDLDRERIQLLRDQTNNALIDRLK</sequence>
<dbReference type="InterPro" id="IPR047640">
    <property type="entry name" value="RpiR-like"/>
</dbReference>
<comment type="caution">
    <text evidence="2">The sequence shown here is derived from an EMBL/GenBank/DDBJ whole genome shotgun (WGS) entry which is preliminary data.</text>
</comment>